<gene>
    <name evidence="3" type="ORF">OS493_035667</name>
</gene>
<evidence type="ECO:0000313" key="4">
    <source>
        <dbReference type="Proteomes" id="UP001163046"/>
    </source>
</evidence>
<sequence length="467" mass="53453">MLVIVSLLLANFCDRIGFEQSISVDSETVYHPAVHHVKNVTSDVYVYSDVCDVSTHLTWQIAFNHSFRPLFSALETIKTNGIKGQLCFRSTEQLWKMRITSFGQRFSQSSVLTVLNVVSTDDVSFRRFSKTIYCGNCRVYYIPSSRREKRRFRLRFSFSAEKKRSVELFEDSQSEGFGCLSEVECVITYDTPPLFYGILPLFELLIAAVITVILVSFQSFYQWFKVQKQEEQVKSLRTFLDDKILQLERIVNKDQPTKEECLTLRVELPGLYVFARELKDLANELTPGFGILPSVIYSARLNSIENVLNFHNSKHFPDPVPECACTCQKSNCLAHKEHERLLELSEEIEGFEYNFLFLACTRQSECKDIQALILKCDKFVEKLSSVTSGEICNYNAVRSIRKFLLMRVETLESKLSHLLKEKSPSIHTPSDCTADEDMASDVMNCYRYGGGNNVVLLGAKMGLTCIH</sequence>
<evidence type="ECO:0000256" key="2">
    <source>
        <dbReference type="SAM" id="SignalP"/>
    </source>
</evidence>
<dbReference type="AlphaFoldDB" id="A0A9W9YW81"/>
<reference evidence="3" key="1">
    <citation type="submission" date="2023-01" db="EMBL/GenBank/DDBJ databases">
        <title>Genome assembly of the deep-sea coral Lophelia pertusa.</title>
        <authorList>
            <person name="Herrera S."/>
            <person name="Cordes E."/>
        </authorList>
    </citation>
    <scope>NUCLEOTIDE SEQUENCE</scope>
    <source>
        <strain evidence="3">USNM1676648</strain>
        <tissue evidence="3">Polyp</tissue>
    </source>
</reference>
<accession>A0A9W9YW81</accession>
<proteinExistence type="predicted"/>
<keyword evidence="4" id="KW-1185">Reference proteome</keyword>
<feature type="chain" id="PRO_5040976577" evidence="2">
    <location>
        <begin position="16"/>
        <end position="467"/>
    </location>
</feature>
<keyword evidence="1" id="KW-0812">Transmembrane</keyword>
<keyword evidence="2" id="KW-0732">Signal</keyword>
<protein>
    <submittedName>
        <fullName evidence="3">Uncharacterized protein</fullName>
    </submittedName>
</protein>
<name>A0A9W9YW81_9CNID</name>
<evidence type="ECO:0000256" key="1">
    <source>
        <dbReference type="SAM" id="Phobius"/>
    </source>
</evidence>
<feature type="transmembrane region" description="Helical" evidence="1">
    <location>
        <begin position="194"/>
        <end position="217"/>
    </location>
</feature>
<comment type="caution">
    <text evidence="3">The sequence shown here is derived from an EMBL/GenBank/DDBJ whole genome shotgun (WGS) entry which is preliminary data.</text>
</comment>
<organism evidence="3 4">
    <name type="scientific">Desmophyllum pertusum</name>
    <dbReference type="NCBI Taxonomy" id="174260"/>
    <lineage>
        <taxon>Eukaryota</taxon>
        <taxon>Metazoa</taxon>
        <taxon>Cnidaria</taxon>
        <taxon>Anthozoa</taxon>
        <taxon>Hexacorallia</taxon>
        <taxon>Scleractinia</taxon>
        <taxon>Caryophylliina</taxon>
        <taxon>Caryophylliidae</taxon>
        <taxon>Desmophyllum</taxon>
    </lineage>
</organism>
<dbReference type="Proteomes" id="UP001163046">
    <property type="component" value="Unassembled WGS sequence"/>
</dbReference>
<keyword evidence="1" id="KW-0472">Membrane</keyword>
<evidence type="ECO:0000313" key="3">
    <source>
        <dbReference type="EMBL" id="KAJ7369889.1"/>
    </source>
</evidence>
<keyword evidence="1" id="KW-1133">Transmembrane helix</keyword>
<dbReference type="EMBL" id="MU826880">
    <property type="protein sequence ID" value="KAJ7369889.1"/>
    <property type="molecule type" value="Genomic_DNA"/>
</dbReference>
<feature type="signal peptide" evidence="2">
    <location>
        <begin position="1"/>
        <end position="15"/>
    </location>
</feature>